<name>A0A8E0RYX6_9TREM</name>
<dbReference type="AlphaFoldDB" id="A0A8E0RYX6"/>
<sequence>MTSEFNPAGEWDDNFTEYPSGSQKNQPDRSTPTKDCKICTNPSKNVFFDKHHVFLHPISIRLAKFTFKQSAVPNQSLVEYTIPDSVPKSLPLWYSLSQPMAFAIELTQLVEKRPKHVLKSNLNNSAFLVIWPDLTTASDESNDGRCFARLQVALSRDCREVRKSPFGDVTPTFLTESFSLQSLIQQATEAVSRIPGSA</sequence>
<feature type="region of interest" description="Disordered" evidence="1">
    <location>
        <begin position="1"/>
        <end position="34"/>
    </location>
</feature>
<feature type="compositionally biased region" description="Polar residues" evidence="1">
    <location>
        <begin position="17"/>
        <end position="30"/>
    </location>
</feature>
<comment type="caution">
    <text evidence="2">The sequence shown here is derived from an EMBL/GenBank/DDBJ whole genome shotgun (WGS) entry which is preliminary data.</text>
</comment>
<dbReference type="EMBL" id="LUCM01002856">
    <property type="protein sequence ID" value="KAA0196714.1"/>
    <property type="molecule type" value="Genomic_DNA"/>
</dbReference>
<reference evidence="2" key="1">
    <citation type="submission" date="2019-05" db="EMBL/GenBank/DDBJ databases">
        <title>Annotation for the trematode Fasciolopsis buski.</title>
        <authorList>
            <person name="Choi Y.-J."/>
        </authorList>
    </citation>
    <scope>NUCLEOTIDE SEQUENCE</scope>
    <source>
        <strain evidence="2">HT</strain>
        <tissue evidence="2">Whole worm</tissue>
    </source>
</reference>
<accession>A0A8E0RYX6</accession>
<gene>
    <name evidence="2" type="ORF">FBUS_04731</name>
</gene>
<organism evidence="2 3">
    <name type="scientific">Fasciolopsis buskii</name>
    <dbReference type="NCBI Taxonomy" id="27845"/>
    <lineage>
        <taxon>Eukaryota</taxon>
        <taxon>Metazoa</taxon>
        <taxon>Spiralia</taxon>
        <taxon>Lophotrochozoa</taxon>
        <taxon>Platyhelminthes</taxon>
        <taxon>Trematoda</taxon>
        <taxon>Digenea</taxon>
        <taxon>Plagiorchiida</taxon>
        <taxon>Echinostomata</taxon>
        <taxon>Echinostomatoidea</taxon>
        <taxon>Fasciolidae</taxon>
        <taxon>Fasciolopsis</taxon>
    </lineage>
</organism>
<evidence type="ECO:0000313" key="3">
    <source>
        <dbReference type="Proteomes" id="UP000728185"/>
    </source>
</evidence>
<protein>
    <submittedName>
        <fullName evidence="2">Uncharacterized protein</fullName>
    </submittedName>
</protein>
<keyword evidence="3" id="KW-1185">Reference proteome</keyword>
<dbReference type="Proteomes" id="UP000728185">
    <property type="component" value="Unassembled WGS sequence"/>
</dbReference>
<proteinExistence type="predicted"/>
<evidence type="ECO:0000256" key="1">
    <source>
        <dbReference type="SAM" id="MobiDB-lite"/>
    </source>
</evidence>
<evidence type="ECO:0000313" key="2">
    <source>
        <dbReference type="EMBL" id="KAA0196714.1"/>
    </source>
</evidence>